<dbReference type="GO" id="GO:0016740">
    <property type="term" value="F:transferase activity"/>
    <property type="evidence" value="ECO:0007669"/>
    <property type="project" value="UniProtKB-KW"/>
</dbReference>
<keyword evidence="2" id="KW-0808">Transferase</keyword>
<evidence type="ECO:0000259" key="1">
    <source>
        <dbReference type="Pfam" id="PF00535"/>
    </source>
</evidence>
<sequence>MKISIVIATYNRITELAELLESIHKQTVAPYEIIIVNDAGKTIAPLVDLYKEMPIKAIELVENVKHVHARNIGVSYVTGDVIMLCDDDDFLTENHIKQIQSELKTADFVYSDAEIVSFETKENIRYPLARRTFAYYYDLQAMREFSTYIPSGSAYKKELHDQIGLFDPEVHNYWDWDFFLRAAKVCRVKRMPVASVIYAFTENGNNQSADLTDKRKHYLDKLCEKHQLGDLPTKNFFVLLEEPEMKQREADTEIVWDGKPLRSRIVEQG</sequence>
<reference evidence="3" key="1">
    <citation type="submission" date="2016-04" db="EMBL/GenBank/DDBJ databases">
        <authorList>
            <person name="Lyu Z."/>
            <person name="Lyu W."/>
        </authorList>
    </citation>
    <scope>NUCLEOTIDE SEQUENCE [LARGE SCALE GENOMIC DNA]</scope>
    <source>
        <strain evidence="3">C44</strain>
    </source>
</reference>
<gene>
    <name evidence="2" type="ORF">A6K24_10150</name>
</gene>
<dbReference type="PANTHER" id="PTHR43685">
    <property type="entry name" value="GLYCOSYLTRANSFERASE"/>
    <property type="match status" value="1"/>
</dbReference>
<evidence type="ECO:0000313" key="3">
    <source>
        <dbReference type="Proteomes" id="UP000078534"/>
    </source>
</evidence>
<accession>A0A179SPQ6</accession>
<name>A0A179SPQ6_9BACI</name>
<feature type="domain" description="Glycosyltransferase 2-like" evidence="1">
    <location>
        <begin position="4"/>
        <end position="163"/>
    </location>
</feature>
<dbReference type="RefSeq" id="WP_066338167.1">
    <property type="nucleotide sequence ID" value="NZ_LWSG01000043.1"/>
</dbReference>
<dbReference type="EMBL" id="LWSG01000043">
    <property type="protein sequence ID" value="OAS82980.1"/>
    <property type="molecule type" value="Genomic_DNA"/>
</dbReference>
<dbReference type="InterPro" id="IPR029044">
    <property type="entry name" value="Nucleotide-diphossugar_trans"/>
</dbReference>
<keyword evidence="3" id="KW-1185">Reference proteome</keyword>
<dbReference type="InterPro" id="IPR001173">
    <property type="entry name" value="Glyco_trans_2-like"/>
</dbReference>
<organism evidence="2 3">
    <name type="scientific">Metabacillus litoralis</name>
    <dbReference type="NCBI Taxonomy" id="152268"/>
    <lineage>
        <taxon>Bacteria</taxon>
        <taxon>Bacillati</taxon>
        <taxon>Bacillota</taxon>
        <taxon>Bacilli</taxon>
        <taxon>Bacillales</taxon>
        <taxon>Bacillaceae</taxon>
        <taxon>Metabacillus</taxon>
    </lineage>
</organism>
<comment type="caution">
    <text evidence="2">The sequence shown here is derived from an EMBL/GenBank/DDBJ whole genome shotgun (WGS) entry which is preliminary data.</text>
</comment>
<dbReference type="OrthoDB" id="396512at2"/>
<dbReference type="InterPro" id="IPR050834">
    <property type="entry name" value="Glycosyltransf_2"/>
</dbReference>
<evidence type="ECO:0000313" key="2">
    <source>
        <dbReference type="EMBL" id="OAS82980.1"/>
    </source>
</evidence>
<dbReference type="STRING" id="152268.A6K24_10150"/>
<dbReference type="Proteomes" id="UP000078534">
    <property type="component" value="Unassembled WGS sequence"/>
</dbReference>
<proteinExistence type="predicted"/>
<dbReference type="AlphaFoldDB" id="A0A179SPQ6"/>
<dbReference type="SUPFAM" id="SSF53448">
    <property type="entry name" value="Nucleotide-diphospho-sugar transferases"/>
    <property type="match status" value="1"/>
</dbReference>
<dbReference type="Gene3D" id="3.90.550.10">
    <property type="entry name" value="Spore Coat Polysaccharide Biosynthesis Protein SpsA, Chain A"/>
    <property type="match status" value="1"/>
</dbReference>
<protein>
    <submittedName>
        <fullName evidence="2">Glycosyltransferase</fullName>
    </submittedName>
</protein>
<dbReference type="PANTHER" id="PTHR43685:SF2">
    <property type="entry name" value="GLYCOSYLTRANSFERASE 2-LIKE DOMAIN-CONTAINING PROTEIN"/>
    <property type="match status" value="1"/>
</dbReference>
<dbReference type="Pfam" id="PF00535">
    <property type="entry name" value="Glycos_transf_2"/>
    <property type="match status" value="1"/>
</dbReference>